<gene>
    <name evidence="2" type="ORF">HGB44_24030</name>
</gene>
<name>A0A7X6MJQ1_9ACTN</name>
<evidence type="ECO:0000256" key="1">
    <source>
        <dbReference type="SAM" id="Phobius"/>
    </source>
</evidence>
<organism evidence="2 3">
    <name type="scientific">Nocardiopsis alborubida</name>
    <dbReference type="NCBI Taxonomy" id="146802"/>
    <lineage>
        <taxon>Bacteria</taxon>
        <taxon>Bacillati</taxon>
        <taxon>Actinomycetota</taxon>
        <taxon>Actinomycetes</taxon>
        <taxon>Streptosporangiales</taxon>
        <taxon>Nocardiopsidaceae</taxon>
        <taxon>Nocardiopsis</taxon>
    </lineage>
</organism>
<keyword evidence="1" id="KW-1133">Transmembrane helix</keyword>
<comment type="caution">
    <text evidence="2">The sequence shown here is derived from an EMBL/GenBank/DDBJ whole genome shotgun (WGS) entry which is preliminary data.</text>
</comment>
<reference evidence="2 3" key="1">
    <citation type="submission" date="2020-04" db="EMBL/GenBank/DDBJ databases">
        <title>MicrobeNet Type strains.</title>
        <authorList>
            <person name="Nicholson A.C."/>
        </authorList>
    </citation>
    <scope>NUCLEOTIDE SEQUENCE [LARGE SCALE GENOMIC DNA]</scope>
    <source>
        <strain evidence="2 3">ATCC 23612</strain>
    </source>
</reference>
<feature type="transmembrane region" description="Helical" evidence="1">
    <location>
        <begin position="164"/>
        <end position="181"/>
    </location>
</feature>
<keyword evidence="1" id="KW-0472">Membrane</keyword>
<feature type="transmembrane region" description="Helical" evidence="1">
    <location>
        <begin position="131"/>
        <end position="152"/>
    </location>
</feature>
<proteinExistence type="predicted"/>
<feature type="transmembrane region" description="Helical" evidence="1">
    <location>
        <begin position="16"/>
        <end position="41"/>
    </location>
</feature>
<evidence type="ECO:0000313" key="3">
    <source>
        <dbReference type="Proteomes" id="UP000553209"/>
    </source>
</evidence>
<dbReference type="AlphaFoldDB" id="A0A7X6MJQ1"/>
<feature type="transmembrane region" description="Helical" evidence="1">
    <location>
        <begin position="47"/>
        <end position="70"/>
    </location>
</feature>
<evidence type="ECO:0000313" key="2">
    <source>
        <dbReference type="EMBL" id="NKZ00711.1"/>
    </source>
</evidence>
<keyword evidence="1" id="KW-0812">Transmembrane</keyword>
<dbReference type="Proteomes" id="UP000553209">
    <property type="component" value="Unassembled WGS sequence"/>
</dbReference>
<protein>
    <recommendedName>
        <fullName evidence="4">Transmembrane protein</fullName>
    </recommendedName>
</protein>
<keyword evidence="3" id="KW-1185">Reference proteome</keyword>
<dbReference type="EMBL" id="JAAXPG010000026">
    <property type="protein sequence ID" value="NKZ00711.1"/>
    <property type="molecule type" value="Genomic_DNA"/>
</dbReference>
<sequence length="209" mass="22885">MFRARNMIRAQNRPRLFAYLIFGIAFLVLWLVCLVPTAHLTDTPARFLAYSGAGLVLVVGATALCGELAAWETRVLVRGDPLPADADPVRVAVAERLLAWGVLGSAPEADRLARILADQEARKLDVRFPRAWRAFLAVAALGVAVMTARTLVVEGLTPVTFPEVTIHSLVAALCLWAAWRHPADAARRRRRAEALSQAYDRYAAGARHP</sequence>
<evidence type="ECO:0008006" key="4">
    <source>
        <dbReference type="Google" id="ProtNLM"/>
    </source>
</evidence>
<accession>A0A7X6MJQ1</accession>